<dbReference type="GO" id="GO:0005829">
    <property type="term" value="C:cytosol"/>
    <property type="evidence" value="ECO:0007669"/>
    <property type="project" value="TreeGrafter"/>
</dbReference>
<feature type="region of interest" description="Disordered" evidence="1">
    <location>
        <begin position="126"/>
        <end position="158"/>
    </location>
</feature>
<dbReference type="PANTHER" id="PTHR10933">
    <property type="entry name" value="IMMUNOGLOBULIN-BINDING PROTEIN 1"/>
    <property type="match status" value="1"/>
</dbReference>
<feature type="compositionally biased region" description="Low complexity" evidence="1">
    <location>
        <begin position="136"/>
        <end position="151"/>
    </location>
</feature>
<dbReference type="AlphaFoldDB" id="A0A9W7YGY9"/>
<sequence>MDGDTAPEVPLGVGLVRAQQKLRAINQSSLATRSDEYQEMTSSLVQLLRGCLDQIRRRSLFSANETADDYATSELKLVLAGAYLGEALQKTSGPGTRTAILDEALTHYRQFLSTCQSLGIAKRPTSADQAAAGREAPSGGSARPAAGTAGRNRTQKIERFKRQRAMEEAIAGLEARLAGGAGSDGDDLEDVEREHAVKLIELKIHQVTDDIDLVQSELEMAKQMEAMESSRGSGQGSGGSQDTGSSSRDAGGEWRLDALAHDQIDLRTGRAARPAFNSKGQPMQPFVLTSDRQRIRDGVFRPDWALPTMTIDEYLAQEQARGNIISGGGKEPEPKAEPSDNDHEALDAETEKQREWDDFKDANPRGWGNRGGNRG</sequence>
<accession>A0A9W7YGY9</accession>
<dbReference type="GO" id="GO:0051721">
    <property type="term" value="F:protein phosphatase 2A binding"/>
    <property type="evidence" value="ECO:0007669"/>
    <property type="project" value="TreeGrafter"/>
</dbReference>
<evidence type="ECO:0000313" key="2">
    <source>
        <dbReference type="EMBL" id="KAJ1736273.1"/>
    </source>
</evidence>
<dbReference type="OrthoDB" id="10261753at2759"/>
<comment type="caution">
    <text evidence="2">The sequence shown here is derived from an EMBL/GenBank/DDBJ whole genome shotgun (WGS) entry which is preliminary data.</text>
</comment>
<feature type="compositionally biased region" description="Basic and acidic residues" evidence="1">
    <location>
        <begin position="330"/>
        <end position="363"/>
    </location>
</feature>
<dbReference type="Pfam" id="PF04177">
    <property type="entry name" value="TAP42"/>
    <property type="match status" value="1"/>
</dbReference>
<name>A0A9W7YGY9_9FUNG</name>
<dbReference type="InterPro" id="IPR038511">
    <property type="entry name" value="TAP42/TAP46-like_sf"/>
</dbReference>
<dbReference type="InterPro" id="IPR007304">
    <property type="entry name" value="TAP46-like"/>
</dbReference>
<organism evidence="2 3">
    <name type="scientific">Coemansia biformis</name>
    <dbReference type="NCBI Taxonomy" id="1286918"/>
    <lineage>
        <taxon>Eukaryota</taxon>
        <taxon>Fungi</taxon>
        <taxon>Fungi incertae sedis</taxon>
        <taxon>Zoopagomycota</taxon>
        <taxon>Kickxellomycotina</taxon>
        <taxon>Kickxellomycetes</taxon>
        <taxon>Kickxellales</taxon>
        <taxon>Kickxellaceae</taxon>
        <taxon>Coemansia</taxon>
    </lineage>
</organism>
<dbReference type="GO" id="GO:0009966">
    <property type="term" value="P:regulation of signal transduction"/>
    <property type="evidence" value="ECO:0007669"/>
    <property type="project" value="InterPro"/>
</dbReference>
<reference evidence="2" key="1">
    <citation type="submission" date="2022-07" db="EMBL/GenBank/DDBJ databases">
        <title>Phylogenomic reconstructions and comparative analyses of Kickxellomycotina fungi.</title>
        <authorList>
            <person name="Reynolds N.K."/>
            <person name="Stajich J.E."/>
            <person name="Barry K."/>
            <person name="Grigoriev I.V."/>
            <person name="Crous P."/>
            <person name="Smith M.E."/>
        </authorList>
    </citation>
    <scope>NUCLEOTIDE SEQUENCE</scope>
    <source>
        <strain evidence="2">BCRC 34381</strain>
    </source>
</reference>
<dbReference type="GO" id="GO:0035303">
    <property type="term" value="P:regulation of dephosphorylation"/>
    <property type="evidence" value="ECO:0007669"/>
    <property type="project" value="TreeGrafter"/>
</dbReference>
<proteinExistence type="predicted"/>
<dbReference type="Proteomes" id="UP001143981">
    <property type="component" value="Unassembled WGS sequence"/>
</dbReference>
<dbReference type="PANTHER" id="PTHR10933:SF9">
    <property type="entry name" value="IMMUNOGLOBULIN-BINDING PROTEIN 1"/>
    <property type="match status" value="1"/>
</dbReference>
<protein>
    <submittedName>
        <fullName evidence="2">Type 2A phosphatase-associated protein 42</fullName>
    </submittedName>
</protein>
<keyword evidence="3" id="KW-1185">Reference proteome</keyword>
<dbReference type="Gene3D" id="1.25.40.540">
    <property type="entry name" value="TAP42-like family"/>
    <property type="match status" value="1"/>
</dbReference>
<evidence type="ECO:0000313" key="3">
    <source>
        <dbReference type="Proteomes" id="UP001143981"/>
    </source>
</evidence>
<dbReference type="EMBL" id="JANBOI010000001">
    <property type="protein sequence ID" value="KAJ1736273.1"/>
    <property type="molecule type" value="Genomic_DNA"/>
</dbReference>
<feature type="region of interest" description="Disordered" evidence="1">
    <location>
        <begin position="225"/>
        <end position="251"/>
    </location>
</feature>
<gene>
    <name evidence="2" type="primary">TAP42</name>
    <name evidence="2" type="ORF">LPJ61_000057</name>
</gene>
<evidence type="ECO:0000256" key="1">
    <source>
        <dbReference type="SAM" id="MobiDB-lite"/>
    </source>
</evidence>
<feature type="region of interest" description="Disordered" evidence="1">
    <location>
        <begin position="320"/>
        <end position="375"/>
    </location>
</feature>